<dbReference type="RefSeq" id="WP_008327744.1">
    <property type="nucleotide sequence ID" value="NZ_CH902578.1"/>
</dbReference>
<evidence type="ECO:0000313" key="19">
    <source>
        <dbReference type="Proteomes" id="UP000002931"/>
    </source>
</evidence>
<evidence type="ECO:0000256" key="12">
    <source>
        <dbReference type="ARBA" id="ARBA00023316"/>
    </source>
</evidence>
<evidence type="ECO:0000256" key="3">
    <source>
        <dbReference type="ARBA" id="ARBA00012211"/>
    </source>
</evidence>
<dbReference type="GO" id="GO:0071555">
    <property type="term" value="P:cell wall organization"/>
    <property type="evidence" value="ECO:0007669"/>
    <property type="project" value="UniProtKB-KW"/>
</dbReference>
<dbReference type="EC" id="6.3.2.8" evidence="3 14"/>
<dbReference type="Gene3D" id="3.40.1190.10">
    <property type="entry name" value="Mur-like, catalytic domain"/>
    <property type="match status" value="1"/>
</dbReference>
<evidence type="ECO:0000256" key="10">
    <source>
        <dbReference type="ARBA" id="ARBA00022984"/>
    </source>
</evidence>
<dbReference type="HAMAP" id="MF_00046">
    <property type="entry name" value="MurC"/>
    <property type="match status" value="1"/>
</dbReference>
<comment type="similarity">
    <text evidence="14">Belongs to the MurCDEF family.</text>
</comment>
<dbReference type="Proteomes" id="UP000002931">
    <property type="component" value="Unassembled WGS sequence"/>
</dbReference>
<dbReference type="Pfam" id="PF02875">
    <property type="entry name" value="Mur_ligase_C"/>
    <property type="match status" value="1"/>
</dbReference>
<evidence type="ECO:0000256" key="13">
    <source>
        <dbReference type="ARBA" id="ARBA00047833"/>
    </source>
</evidence>
<dbReference type="InterPro" id="IPR036565">
    <property type="entry name" value="Mur-like_cat_sf"/>
</dbReference>
<keyword evidence="19" id="KW-1185">Reference proteome</keyword>
<organism evidence="18 19">
    <name type="scientific">Maritimibacter alkaliphilus HTCC2654</name>
    <dbReference type="NCBI Taxonomy" id="314271"/>
    <lineage>
        <taxon>Bacteria</taxon>
        <taxon>Pseudomonadati</taxon>
        <taxon>Pseudomonadota</taxon>
        <taxon>Alphaproteobacteria</taxon>
        <taxon>Rhodobacterales</taxon>
        <taxon>Roseobacteraceae</taxon>
        <taxon>Maritimibacter</taxon>
    </lineage>
</organism>
<dbReference type="SUPFAM" id="SSF53244">
    <property type="entry name" value="MurD-like peptide ligases, peptide-binding domain"/>
    <property type="match status" value="1"/>
</dbReference>
<dbReference type="UniPathway" id="UPA00219"/>
<dbReference type="eggNOG" id="COG0773">
    <property type="taxonomic scope" value="Bacteria"/>
</dbReference>
<evidence type="ECO:0000256" key="9">
    <source>
        <dbReference type="ARBA" id="ARBA00022960"/>
    </source>
</evidence>
<keyword evidence="5 14" id="KW-0436">Ligase</keyword>
<keyword evidence="8 14" id="KW-0067">ATP-binding</keyword>
<evidence type="ECO:0000256" key="6">
    <source>
        <dbReference type="ARBA" id="ARBA00022618"/>
    </source>
</evidence>
<keyword evidence="4 14" id="KW-0963">Cytoplasm</keyword>
<dbReference type="GO" id="GO:0008360">
    <property type="term" value="P:regulation of cell shape"/>
    <property type="evidence" value="ECO:0007669"/>
    <property type="project" value="UniProtKB-KW"/>
</dbReference>
<dbReference type="Pfam" id="PF01225">
    <property type="entry name" value="Mur_ligase"/>
    <property type="match status" value="1"/>
</dbReference>
<dbReference type="Gene3D" id="3.90.190.20">
    <property type="entry name" value="Mur ligase, C-terminal domain"/>
    <property type="match status" value="1"/>
</dbReference>
<keyword evidence="9 14" id="KW-0133">Cell shape</keyword>
<dbReference type="InterPro" id="IPR004101">
    <property type="entry name" value="Mur_ligase_C"/>
</dbReference>
<dbReference type="GO" id="GO:0051301">
    <property type="term" value="P:cell division"/>
    <property type="evidence" value="ECO:0007669"/>
    <property type="project" value="UniProtKB-KW"/>
</dbReference>
<keyword evidence="10 14" id="KW-0573">Peptidoglycan synthesis</keyword>
<evidence type="ECO:0000259" key="16">
    <source>
        <dbReference type="Pfam" id="PF02875"/>
    </source>
</evidence>
<dbReference type="PANTHER" id="PTHR43445:SF3">
    <property type="entry name" value="UDP-N-ACETYLMURAMATE--L-ALANINE LIGASE"/>
    <property type="match status" value="1"/>
</dbReference>
<dbReference type="GO" id="GO:0008763">
    <property type="term" value="F:UDP-N-acetylmuramate-L-alanine ligase activity"/>
    <property type="evidence" value="ECO:0007669"/>
    <property type="project" value="UniProtKB-UniRule"/>
</dbReference>
<protein>
    <recommendedName>
        <fullName evidence="3 14">UDP-N-acetylmuramate--L-alanine ligase</fullName>
        <ecNumber evidence="3 14">6.3.2.8</ecNumber>
    </recommendedName>
    <alternativeName>
        <fullName evidence="14">UDP-N-acetylmuramoyl-L-alanine synthetase</fullName>
    </alternativeName>
</protein>
<evidence type="ECO:0000256" key="4">
    <source>
        <dbReference type="ARBA" id="ARBA00022490"/>
    </source>
</evidence>
<dbReference type="GO" id="GO:0005524">
    <property type="term" value="F:ATP binding"/>
    <property type="evidence" value="ECO:0007669"/>
    <property type="project" value="UniProtKB-UniRule"/>
</dbReference>
<evidence type="ECO:0000256" key="2">
    <source>
        <dbReference type="ARBA" id="ARBA00004752"/>
    </source>
</evidence>
<feature type="domain" description="Mur ligase C-terminal" evidence="16">
    <location>
        <begin position="319"/>
        <end position="449"/>
    </location>
</feature>
<feature type="domain" description="Mur ligase N-terminal catalytic" evidence="15">
    <location>
        <begin position="15"/>
        <end position="111"/>
    </location>
</feature>
<comment type="caution">
    <text evidence="18">The sequence shown here is derived from an EMBL/GenBank/DDBJ whole genome shotgun (WGS) entry which is preliminary data.</text>
</comment>
<dbReference type="SUPFAM" id="SSF53623">
    <property type="entry name" value="MurD-like peptide ligases, catalytic domain"/>
    <property type="match status" value="1"/>
</dbReference>
<sequence length="467" mass="49918">MNAAATKLPTEMGAIHFVGIGGIGMSGIAEVLLNHGYRVQGSDLKASPITERLASLGAEIFIGQRAENLENAEVVVISSAIKPGNPELDTARARGLPVVRRAEMLAELMRLKSNIAVAGTHGKTTTTTLVAELLVAGGIDPTVINGGIIHAYGSNARMGQGEWMVVEADESDGTFNRLPATIAIVTNIDPEHMDHWGTEEALHKGFYDFVSNIPFYGLAVCCTDDADVQTLVGKITDRRVVTFGFNAQADVRAVNLTYDAGIAHFDIVLPDGRIDGCTLPMPGDHNVSNALAAVAVSRHLGMKFAEIREALAKFGGVNRRFTRVGMWNDVPIIDDYGHHPVEIAAVLKAARQAVKGRVIAVHQPHRYSRLHSLFDDFCTCFNEADVVGISEVYAAGEDPIPGATRDDLVRGLTAHGHRHAYAVDTEEDLAALVRAEAEPGDIVVCLGAGTISTWARGLEAKLTKVPA</sequence>
<dbReference type="InterPro" id="IPR013221">
    <property type="entry name" value="Mur_ligase_cen"/>
</dbReference>
<evidence type="ECO:0000256" key="14">
    <source>
        <dbReference type="HAMAP-Rule" id="MF_00046"/>
    </source>
</evidence>
<evidence type="ECO:0000259" key="17">
    <source>
        <dbReference type="Pfam" id="PF08245"/>
    </source>
</evidence>
<feature type="domain" description="Mur ligase central" evidence="17">
    <location>
        <begin position="117"/>
        <end position="296"/>
    </location>
</feature>
<evidence type="ECO:0000256" key="7">
    <source>
        <dbReference type="ARBA" id="ARBA00022741"/>
    </source>
</evidence>
<keyword evidence="6 14" id="KW-0132">Cell division</keyword>
<keyword evidence="7 14" id="KW-0547">Nucleotide-binding</keyword>
<dbReference type="AlphaFoldDB" id="A3VHZ8"/>
<dbReference type="InterPro" id="IPR005758">
    <property type="entry name" value="UDP-N-AcMur_Ala_ligase_MurC"/>
</dbReference>
<comment type="subcellular location">
    <subcellularLocation>
        <location evidence="1 14">Cytoplasm</location>
    </subcellularLocation>
</comment>
<dbReference type="EMBL" id="AAMT01000010">
    <property type="protein sequence ID" value="EAQ11997.1"/>
    <property type="molecule type" value="Genomic_DNA"/>
</dbReference>
<dbReference type="NCBIfam" id="TIGR01082">
    <property type="entry name" value="murC"/>
    <property type="match status" value="1"/>
</dbReference>
<dbReference type="InterPro" id="IPR000713">
    <property type="entry name" value="Mur_ligase_N"/>
</dbReference>
<accession>A3VHZ8</accession>
<dbReference type="GO" id="GO:0005737">
    <property type="term" value="C:cytoplasm"/>
    <property type="evidence" value="ECO:0007669"/>
    <property type="project" value="UniProtKB-SubCell"/>
</dbReference>
<reference evidence="18 19" key="1">
    <citation type="journal article" date="2010" name="J. Bacteriol.">
        <title>Genome sequences of Pelagibaca bermudensis HTCC2601T and Maritimibacter alkaliphilus HTCC2654T, the type strains of two marine Roseobacter genera.</title>
        <authorList>
            <person name="Thrash J.C."/>
            <person name="Cho J.C."/>
            <person name="Ferriera S."/>
            <person name="Johnson J."/>
            <person name="Vergin K.L."/>
            <person name="Giovannoni S.J."/>
        </authorList>
    </citation>
    <scope>NUCLEOTIDE SEQUENCE [LARGE SCALE GENOMIC DNA]</scope>
    <source>
        <strain evidence="18 19">HTCC2654</strain>
    </source>
</reference>
<dbReference type="Pfam" id="PF08245">
    <property type="entry name" value="Mur_ligase_M"/>
    <property type="match status" value="1"/>
</dbReference>
<feature type="binding site" evidence="14">
    <location>
        <begin position="119"/>
        <end position="125"/>
    </location>
    <ligand>
        <name>ATP</name>
        <dbReference type="ChEBI" id="CHEBI:30616"/>
    </ligand>
</feature>
<evidence type="ECO:0000259" key="15">
    <source>
        <dbReference type="Pfam" id="PF01225"/>
    </source>
</evidence>
<evidence type="ECO:0000256" key="11">
    <source>
        <dbReference type="ARBA" id="ARBA00023306"/>
    </source>
</evidence>
<evidence type="ECO:0000256" key="8">
    <source>
        <dbReference type="ARBA" id="ARBA00022840"/>
    </source>
</evidence>
<dbReference type="PANTHER" id="PTHR43445">
    <property type="entry name" value="UDP-N-ACETYLMURAMATE--L-ALANINE LIGASE-RELATED"/>
    <property type="match status" value="1"/>
</dbReference>
<dbReference type="Gene3D" id="3.40.50.720">
    <property type="entry name" value="NAD(P)-binding Rossmann-like Domain"/>
    <property type="match status" value="1"/>
</dbReference>
<comment type="function">
    <text evidence="14">Cell wall formation.</text>
</comment>
<proteinExistence type="inferred from homology"/>
<dbReference type="InterPro" id="IPR050061">
    <property type="entry name" value="MurCDEF_pg_biosynth"/>
</dbReference>
<dbReference type="InterPro" id="IPR036615">
    <property type="entry name" value="Mur_ligase_C_dom_sf"/>
</dbReference>
<gene>
    <name evidence="14" type="primary">murC</name>
    <name evidence="18" type="ORF">RB2654_00805</name>
</gene>
<dbReference type="HOGENOM" id="CLU_028104_2_2_5"/>
<comment type="pathway">
    <text evidence="2 14">Cell wall biogenesis; peptidoglycan biosynthesis.</text>
</comment>
<dbReference type="STRING" id="314271.RB2654_00805"/>
<evidence type="ECO:0000256" key="5">
    <source>
        <dbReference type="ARBA" id="ARBA00022598"/>
    </source>
</evidence>
<keyword evidence="12 14" id="KW-0961">Cell wall biogenesis/degradation</keyword>
<comment type="catalytic activity">
    <reaction evidence="13 14">
        <text>UDP-N-acetyl-alpha-D-muramate + L-alanine + ATP = UDP-N-acetyl-alpha-D-muramoyl-L-alanine + ADP + phosphate + H(+)</text>
        <dbReference type="Rhea" id="RHEA:23372"/>
        <dbReference type="ChEBI" id="CHEBI:15378"/>
        <dbReference type="ChEBI" id="CHEBI:30616"/>
        <dbReference type="ChEBI" id="CHEBI:43474"/>
        <dbReference type="ChEBI" id="CHEBI:57972"/>
        <dbReference type="ChEBI" id="CHEBI:70757"/>
        <dbReference type="ChEBI" id="CHEBI:83898"/>
        <dbReference type="ChEBI" id="CHEBI:456216"/>
        <dbReference type="EC" id="6.3.2.8"/>
    </reaction>
</comment>
<dbReference type="OrthoDB" id="9804126at2"/>
<dbReference type="GO" id="GO:0009252">
    <property type="term" value="P:peptidoglycan biosynthetic process"/>
    <property type="evidence" value="ECO:0007669"/>
    <property type="project" value="UniProtKB-UniRule"/>
</dbReference>
<keyword evidence="11 14" id="KW-0131">Cell cycle</keyword>
<dbReference type="SUPFAM" id="SSF51984">
    <property type="entry name" value="MurCD N-terminal domain"/>
    <property type="match status" value="1"/>
</dbReference>
<evidence type="ECO:0000313" key="18">
    <source>
        <dbReference type="EMBL" id="EAQ11997.1"/>
    </source>
</evidence>
<evidence type="ECO:0000256" key="1">
    <source>
        <dbReference type="ARBA" id="ARBA00004496"/>
    </source>
</evidence>
<name>A3VHZ8_9RHOB</name>